<dbReference type="InterPro" id="IPR024079">
    <property type="entry name" value="MetalloPept_cat_dom_sf"/>
</dbReference>
<evidence type="ECO:0000313" key="5">
    <source>
        <dbReference type="Proteomes" id="UP001231370"/>
    </source>
</evidence>
<keyword evidence="4" id="KW-0482">Metalloprotease</keyword>
<dbReference type="InterPro" id="IPR033413">
    <property type="entry name" value="DUF5117"/>
</dbReference>
<evidence type="ECO:0000313" key="4">
    <source>
        <dbReference type="EMBL" id="MDJ1177727.1"/>
    </source>
</evidence>
<keyword evidence="4" id="KW-0378">Hydrolase</keyword>
<dbReference type="SUPFAM" id="SSF55486">
    <property type="entry name" value="Metalloproteases ('zincins'), catalytic domain"/>
    <property type="match status" value="1"/>
</dbReference>
<gene>
    <name evidence="4" type="ORF">PJF56_02500</name>
</gene>
<evidence type="ECO:0000259" key="3">
    <source>
        <dbReference type="Pfam" id="PF17162"/>
    </source>
</evidence>
<dbReference type="Pfam" id="PF17148">
    <property type="entry name" value="DUF5117"/>
    <property type="match status" value="1"/>
</dbReference>
<dbReference type="PANTHER" id="PTHR38478:SF1">
    <property type="entry name" value="ZINC DEPENDENT METALLOPROTEASE DOMAIN LIPOPROTEIN"/>
    <property type="match status" value="1"/>
</dbReference>
<proteinExistence type="predicted"/>
<comment type="caution">
    <text evidence="4">The sequence shown here is derived from an EMBL/GenBank/DDBJ whole genome shotgun (WGS) entry which is preliminary data.</text>
</comment>
<dbReference type="GO" id="GO:0008237">
    <property type="term" value="F:metallopeptidase activity"/>
    <property type="evidence" value="ECO:0007669"/>
    <property type="project" value="UniProtKB-KW"/>
</dbReference>
<protein>
    <submittedName>
        <fullName evidence="4">Zinc-dependent metalloprotease</fullName>
    </submittedName>
</protein>
<accession>A0ABT7BG04</accession>
<organism evidence="4 5">
    <name type="scientific">Roseofilum halophilum BLCC-M91</name>
    <dbReference type="NCBI Taxonomy" id="3022259"/>
    <lineage>
        <taxon>Bacteria</taxon>
        <taxon>Bacillati</taxon>
        <taxon>Cyanobacteriota</taxon>
        <taxon>Cyanophyceae</taxon>
        <taxon>Desertifilales</taxon>
        <taxon>Desertifilaceae</taxon>
        <taxon>Roseofilum</taxon>
        <taxon>Roseofilum halophilum</taxon>
    </lineage>
</organism>
<dbReference type="InterPro" id="IPR034032">
    <property type="entry name" value="Zn_MMP-like_bac"/>
</dbReference>
<dbReference type="CDD" id="cd04276">
    <property type="entry name" value="ZnMc_MMP_like_2"/>
    <property type="match status" value="1"/>
</dbReference>
<dbReference type="Gene3D" id="3.40.390.10">
    <property type="entry name" value="Collagenase (Catalytic Domain)"/>
    <property type="match status" value="1"/>
</dbReference>
<evidence type="ECO:0000259" key="2">
    <source>
        <dbReference type="Pfam" id="PF17148"/>
    </source>
</evidence>
<dbReference type="Pfam" id="PF16313">
    <property type="entry name" value="DUF4953"/>
    <property type="match status" value="1"/>
</dbReference>
<sequence length="923" mass="104372">MKRLYRIACLILGFLAVTILPSWGNVVDLPVTPRVQVAQTLEYRVKAEESEEAKSPKSFDELIAETQKEDGVFTLYKTENNEKLYLEIAPEQLNRNFLCVMTLSSGIGEGFLLNGMPIGEILFQLRHVQDRVQFVVPQTNFRTDPGDPLARSLQEGFSDSVLYSLKIESIHPERKSLLINATNLVMGEEDLSGLSTFLPYLLNGAYSVSPDSSYITEAENFPENLEIEALYGFRGGGFMSLPSLPDSRAFNLAVHYSFSPLPTGNYRPRLADERVGYFLTAYKDFGNSDRRDPFVRYINRWNIQPGKPLVFWIENTIPLEYRDAVKEGILMWNEAFAQAGLPQAIEVRQMPDDADWTPADIRYNVVRWSSSFEPMFYGIGPSRTNPLTGEILDADILIDANVVRLIKGQYQTLVNPDAGGGQQQSLLQTFCQATLENSYLRGVDLSDELEAKKDRLSGFPLAQSLLDRDVCFANEFNRQLAIGATSLSLVQNVLPSSPEMENYVQQFIRFLVAHEVGHTLGLRHNFHGSTLLSPEELQNPEITRTLGMVGSVMDYVSPNLAPPGKPQGDYFPMKLGPYDVWAIEYGYKPLNAISPEAELRELRQIAQRAAEPELAYGTDEDFISGLDPAVNIFDLSSDPLTYAQWQFENAQAMWSRLNRRSPAPGESFSEMRELFDTVFIYYFRNAMNLPLYVGGQSFNRHYAGDPNGGLPFQPLSVEKQRAALAAINEYVFSAEAFEFSPNLLNQLAPSRWSHWGAFPDLFELDYPISDRLLLLQKVVLRSLLSPTRLSRLQDLELKTDATEEVLRLPELFATVQESIWTEVIDGDIANLSSIRRALQREYVSVLSNISLRQVRVPEDAVTLAWYNLRELEDQINHTLRRRGRGLDTYTKAHLEKTRDRIAKVLDAPLESKSIEKESPPKAQ</sequence>
<dbReference type="Pfam" id="PF17162">
    <property type="entry name" value="DUF5118"/>
    <property type="match status" value="1"/>
</dbReference>
<dbReference type="EMBL" id="JAQPOK010000016">
    <property type="protein sequence ID" value="MDJ1177727.1"/>
    <property type="molecule type" value="Genomic_DNA"/>
</dbReference>
<dbReference type="InterPro" id="IPR032534">
    <property type="entry name" value="EcxA_zinc-bd"/>
</dbReference>
<dbReference type="RefSeq" id="WP_283761055.1">
    <property type="nucleotide sequence ID" value="NZ_JAQPOK010000016.1"/>
</dbReference>
<dbReference type="PANTHER" id="PTHR38478">
    <property type="entry name" value="PEPTIDASE M1A AND M12B"/>
    <property type="match status" value="1"/>
</dbReference>
<dbReference type="Proteomes" id="UP001231370">
    <property type="component" value="Unassembled WGS sequence"/>
</dbReference>
<evidence type="ECO:0000259" key="1">
    <source>
        <dbReference type="Pfam" id="PF16313"/>
    </source>
</evidence>
<dbReference type="InterPro" id="IPR033428">
    <property type="entry name" value="DUF5118"/>
</dbReference>
<name>A0ABT7BG04_9CYAN</name>
<keyword evidence="5" id="KW-1185">Reference proteome</keyword>
<feature type="domain" description="DUF5118" evidence="3">
    <location>
        <begin position="56"/>
        <end position="105"/>
    </location>
</feature>
<feature type="domain" description="DUF5117" evidence="2">
    <location>
        <begin position="121"/>
        <end position="305"/>
    </location>
</feature>
<keyword evidence="4" id="KW-0645">Protease</keyword>
<feature type="domain" description="EcxA zinc-binding" evidence="1">
    <location>
        <begin position="498"/>
        <end position="824"/>
    </location>
</feature>
<reference evidence="4 5" key="1">
    <citation type="submission" date="2023-01" db="EMBL/GenBank/DDBJ databases">
        <title>Novel diversity within Roseofilum (Cyanobacteria; Desertifilaceae) from marine benthic mats with descriptions of four novel species.</title>
        <authorList>
            <person name="Wang Y."/>
            <person name="Berthold D.E."/>
            <person name="Hu J."/>
            <person name="Lefler F.W."/>
            <person name="Laughinghouse H.D. IV."/>
        </authorList>
    </citation>
    <scope>NUCLEOTIDE SEQUENCE [LARGE SCALE GENOMIC DNA]</scope>
    <source>
        <strain evidence="4 5">BLCC-M91</strain>
    </source>
</reference>